<dbReference type="Proteomes" id="UP001146351">
    <property type="component" value="Unassembled WGS sequence"/>
</dbReference>
<reference evidence="2" key="2">
    <citation type="journal article" date="2023" name="IMA Fungus">
        <title>Comparative genomic study of the Penicillium genus elucidates a diverse pangenome and 15 lateral gene transfer events.</title>
        <authorList>
            <person name="Petersen C."/>
            <person name="Sorensen T."/>
            <person name="Nielsen M.R."/>
            <person name="Sondergaard T.E."/>
            <person name="Sorensen J.L."/>
            <person name="Fitzpatrick D.A."/>
            <person name="Frisvad J.C."/>
            <person name="Nielsen K.L."/>
        </authorList>
    </citation>
    <scope>NUCLEOTIDE SEQUENCE</scope>
    <source>
        <strain evidence="2">IBT 21917</strain>
    </source>
</reference>
<name>A0A9W9LZ84_9EURO</name>
<keyword evidence="1" id="KW-0472">Membrane</keyword>
<comment type="caution">
    <text evidence="2">The sequence shown here is derived from an EMBL/GenBank/DDBJ whole genome shotgun (WGS) entry which is preliminary data.</text>
</comment>
<keyword evidence="3" id="KW-1185">Reference proteome</keyword>
<organism evidence="2 3">
    <name type="scientific">Penicillium capsulatum</name>
    <dbReference type="NCBI Taxonomy" id="69766"/>
    <lineage>
        <taxon>Eukaryota</taxon>
        <taxon>Fungi</taxon>
        <taxon>Dikarya</taxon>
        <taxon>Ascomycota</taxon>
        <taxon>Pezizomycotina</taxon>
        <taxon>Eurotiomycetes</taxon>
        <taxon>Eurotiomycetidae</taxon>
        <taxon>Eurotiales</taxon>
        <taxon>Aspergillaceae</taxon>
        <taxon>Penicillium</taxon>
    </lineage>
</organism>
<evidence type="ECO:0000313" key="2">
    <source>
        <dbReference type="EMBL" id="KAJ5183611.1"/>
    </source>
</evidence>
<evidence type="ECO:0000256" key="1">
    <source>
        <dbReference type="SAM" id="Phobius"/>
    </source>
</evidence>
<feature type="transmembrane region" description="Helical" evidence="1">
    <location>
        <begin position="271"/>
        <end position="293"/>
    </location>
</feature>
<reference evidence="2" key="1">
    <citation type="submission" date="2022-11" db="EMBL/GenBank/DDBJ databases">
        <authorList>
            <person name="Petersen C."/>
        </authorList>
    </citation>
    <scope>NUCLEOTIDE SEQUENCE</scope>
    <source>
        <strain evidence="2">IBT 21917</strain>
    </source>
</reference>
<accession>A0A9W9LZ84</accession>
<keyword evidence="1" id="KW-0812">Transmembrane</keyword>
<evidence type="ECO:0000313" key="3">
    <source>
        <dbReference type="Proteomes" id="UP001146351"/>
    </source>
</evidence>
<gene>
    <name evidence="2" type="ORF">N7492_001227</name>
</gene>
<sequence length="296" mass="34163">MEVIEMTPAQQFDIFSVVQLQGKENYQEWRMQLWRVLNSLDDSYWRILTTTRKAPIDALRSIPTTDDTRHILAQQANIPASQVTLTQVIEYKRTLIRENKELEIWQTGDAEVFPLLKATLAPKVADEIQDAQSACEAYHRITATYDRLKTGKEYKAWDYWVSRSYGPEYDGPEHFMADWQDALDDFIASHGKGAVSERLQYLQFLWAVQYNPDMGMEKWRPDPEIDLGAPGFLDEVYANFVDDAEDLQWWADDRSDTSTTFHLSLKPEGSLMVPISLVACTLILCTVLVLIFYKTS</sequence>
<dbReference type="AlphaFoldDB" id="A0A9W9LZ84"/>
<protein>
    <submittedName>
        <fullName evidence="2">Uncharacterized protein</fullName>
    </submittedName>
</protein>
<keyword evidence="1" id="KW-1133">Transmembrane helix</keyword>
<proteinExistence type="predicted"/>
<dbReference type="EMBL" id="JAPQKO010000001">
    <property type="protein sequence ID" value="KAJ5183611.1"/>
    <property type="molecule type" value="Genomic_DNA"/>
</dbReference>